<feature type="transmembrane region" description="Helical" evidence="9">
    <location>
        <begin position="279"/>
        <end position="298"/>
    </location>
</feature>
<evidence type="ECO:0000256" key="9">
    <source>
        <dbReference type="SAM" id="Phobius"/>
    </source>
</evidence>
<dbReference type="GO" id="GO:0015293">
    <property type="term" value="F:symporter activity"/>
    <property type="evidence" value="ECO:0007669"/>
    <property type="project" value="UniProtKB-KW"/>
</dbReference>
<feature type="transmembrane region" description="Helical" evidence="9">
    <location>
        <begin position="206"/>
        <end position="232"/>
    </location>
</feature>
<comment type="caution">
    <text evidence="10">The sequence shown here is derived from an EMBL/GenBank/DDBJ whole genome shotgun (WGS) entry which is preliminary data.</text>
</comment>
<dbReference type="InterPro" id="IPR004673">
    <property type="entry name" value="L-rhamnose-proton_sym_RhaT"/>
</dbReference>
<feature type="transmembrane region" description="Helical" evidence="9">
    <location>
        <begin position="132"/>
        <end position="154"/>
    </location>
</feature>
<keyword evidence="4" id="KW-0762">Sugar transport</keyword>
<evidence type="ECO:0000256" key="5">
    <source>
        <dbReference type="ARBA" id="ARBA00022692"/>
    </source>
</evidence>
<evidence type="ECO:0000313" key="10">
    <source>
        <dbReference type="EMBL" id="MBB5064085.1"/>
    </source>
</evidence>
<accession>A0A7W8EB22</accession>
<gene>
    <name evidence="10" type="ORF">HDF15_002436</name>
</gene>
<dbReference type="EMBL" id="JACHIO010000009">
    <property type="protein sequence ID" value="MBB5064085.1"/>
    <property type="molecule type" value="Genomic_DNA"/>
</dbReference>
<feature type="transmembrane region" description="Helical" evidence="9">
    <location>
        <begin position="166"/>
        <end position="186"/>
    </location>
</feature>
<feature type="transmembrane region" description="Helical" evidence="9">
    <location>
        <begin position="6"/>
        <end position="25"/>
    </location>
</feature>
<evidence type="ECO:0000256" key="4">
    <source>
        <dbReference type="ARBA" id="ARBA00022597"/>
    </source>
</evidence>
<name>A0A7W8EB22_9BACT</name>
<dbReference type="RefSeq" id="WP_184255701.1">
    <property type="nucleotide sequence ID" value="NZ_JACHIO010000009.1"/>
</dbReference>
<dbReference type="Proteomes" id="UP000584867">
    <property type="component" value="Unassembled WGS sequence"/>
</dbReference>
<feature type="transmembrane region" description="Helical" evidence="9">
    <location>
        <begin position="310"/>
        <end position="330"/>
    </location>
</feature>
<feature type="transmembrane region" description="Helical" evidence="9">
    <location>
        <begin position="244"/>
        <end position="267"/>
    </location>
</feature>
<proteinExistence type="predicted"/>
<keyword evidence="7 9" id="KW-1133">Transmembrane helix</keyword>
<evidence type="ECO:0000256" key="2">
    <source>
        <dbReference type="ARBA" id="ARBA00022475"/>
    </source>
</evidence>
<evidence type="ECO:0000256" key="6">
    <source>
        <dbReference type="ARBA" id="ARBA00022847"/>
    </source>
</evidence>
<feature type="transmembrane region" description="Helical" evidence="9">
    <location>
        <begin position="37"/>
        <end position="56"/>
    </location>
</feature>
<keyword evidence="5 9" id="KW-0812">Transmembrane</keyword>
<keyword evidence="6" id="KW-0769">Symport</keyword>
<feature type="transmembrane region" description="Helical" evidence="9">
    <location>
        <begin position="101"/>
        <end position="120"/>
    </location>
</feature>
<evidence type="ECO:0000256" key="8">
    <source>
        <dbReference type="ARBA" id="ARBA00023136"/>
    </source>
</evidence>
<evidence type="ECO:0000256" key="3">
    <source>
        <dbReference type="ARBA" id="ARBA00022519"/>
    </source>
</evidence>
<evidence type="ECO:0000313" key="11">
    <source>
        <dbReference type="Proteomes" id="UP000584867"/>
    </source>
</evidence>
<keyword evidence="3" id="KW-0997">Cell inner membrane</keyword>
<sequence length="332" mass="35319">MSSNTLGIVLSLLGGVLVGNCMLPLKRIRTWPWECSWLIFSIVSLVIVPCGLAWLTLPHWPALYLSLNASELLPPFLFGIGWGIAQVLFGLAVVRLGMALGFTLVVGLGTVFGTLIPFFARHEASLVSRNSLMLLSGCFLMMLGVSLSGWAGRLREAPGESQKEKNYGAGLLIAVISGVLSSMLNLSFSFGQPLTQAALKHGAPPALAVLAVWPIALAGGLLPNVGYTLYLLGRNRSWNKLRSVYPDFFLSLLMGLLWIFAVAIYGLAAHQLGRLGDSAGWAIYQITMVLTACTAGVLSGEWKKASGRSVTVFSLGIAALAVAITITASATR</sequence>
<evidence type="ECO:0000256" key="7">
    <source>
        <dbReference type="ARBA" id="ARBA00022989"/>
    </source>
</evidence>
<dbReference type="GO" id="GO:0016020">
    <property type="term" value="C:membrane"/>
    <property type="evidence" value="ECO:0007669"/>
    <property type="project" value="InterPro"/>
</dbReference>
<protein>
    <submittedName>
        <fullName evidence="10">L-rhamnose-H+ transport protein</fullName>
    </submittedName>
</protein>
<dbReference type="AlphaFoldDB" id="A0A7W8EB22"/>
<dbReference type="Pfam" id="PF06379">
    <property type="entry name" value="RhaT"/>
    <property type="match status" value="1"/>
</dbReference>
<dbReference type="GO" id="GO:0015153">
    <property type="term" value="F:rhamnose transmembrane transporter activity"/>
    <property type="evidence" value="ECO:0007669"/>
    <property type="project" value="InterPro"/>
</dbReference>
<feature type="transmembrane region" description="Helical" evidence="9">
    <location>
        <begin position="76"/>
        <end position="94"/>
    </location>
</feature>
<reference evidence="10 11" key="1">
    <citation type="submission" date="2020-08" db="EMBL/GenBank/DDBJ databases">
        <title>Genomic Encyclopedia of Type Strains, Phase IV (KMG-V): Genome sequencing to study the core and pangenomes of soil and plant-associated prokaryotes.</title>
        <authorList>
            <person name="Whitman W."/>
        </authorList>
    </citation>
    <scope>NUCLEOTIDE SEQUENCE [LARGE SCALE GENOMIC DNA]</scope>
    <source>
        <strain evidence="10 11">X5P3</strain>
    </source>
</reference>
<organism evidence="10 11">
    <name type="scientific">Granulicella mallensis</name>
    <dbReference type="NCBI Taxonomy" id="940614"/>
    <lineage>
        <taxon>Bacteria</taxon>
        <taxon>Pseudomonadati</taxon>
        <taxon>Acidobacteriota</taxon>
        <taxon>Terriglobia</taxon>
        <taxon>Terriglobales</taxon>
        <taxon>Acidobacteriaceae</taxon>
        <taxon>Granulicella</taxon>
    </lineage>
</organism>
<evidence type="ECO:0000256" key="1">
    <source>
        <dbReference type="ARBA" id="ARBA00022448"/>
    </source>
</evidence>
<keyword evidence="8 9" id="KW-0472">Membrane</keyword>
<keyword evidence="2" id="KW-1003">Cell membrane</keyword>
<keyword evidence="1" id="KW-0813">Transport</keyword>